<dbReference type="eggNOG" id="ENOG502QQ1H">
    <property type="taxonomic scope" value="Eukaryota"/>
</dbReference>
<feature type="region of interest" description="Disordered" evidence="1">
    <location>
        <begin position="285"/>
        <end position="312"/>
    </location>
</feature>
<evidence type="ECO:0000256" key="1">
    <source>
        <dbReference type="SAM" id="MobiDB-lite"/>
    </source>
</evidence>
<evidence type="ECO:0000259" key="2">
    <source>
        <dbReference type="Pfam" id="PF01488"/>
    </source>
</evidence>
<dbReference type="Gramene" id="EFJ09547">
    <property type="protein sequence ID" value="EFJ09547"/>
    <property type="gene ID" value="SELMODRAFT_428036"/>
</dbReference>
<feature type="domain" description="Quinate/shikimate 5-dehydrogenase/glutamyl-tRNA reductase" evidence="2">
    <location>
        <begin position="104"/>
        <end position="228"/>
    </location>
</feature>
<dbReference type="PANTHER" id="PTHR43120:SF1">
    <property type="entry name" value="GLUTAMYL-TRNA REDUCTASE 1, CHLOROPLASTIC"/>
    <property type="match status" value="1"/>
</dbReference>
<dbReference type="HOGENOM" id="CLU_892543_0_0_1"/>
<organism evidence="4">
    <name type="scientific">Selaginella moellendorffii</name>
    <name type="common">Spikemoss</name>
    <dbReference type="NCBI Taxonomy" id="88036"/>
    <lineage>
        <taxon>Eukaryota</taxon>
        <taxon>Viridiplantae</taxon>
        <taxon>Streptophyta</taxon>
        <taxon>Embryophyta</taxon>
        <taxon>Tracheophyta</taxon>
        <taxon>Lycopodiopsida</taxon>
        <taxon>Selaginellales</taxon>
        <taxon>Selaginellaceae</taxon>
        <taxon>Selaginella</taxon>
    </lineage>
</organism>
<dbReference type="InterPro" id="IPR006151">
    <property type="entry name" value="Shikm_DH/Glu-tRNA_Rdtase"/>
</dbReference>
<proteinExistence type="predicted"/>
<sequence>MSKTSGVPLEEHRQHLFILRDRDATQHLFKVRAGQGADSRASQAGVQGRAGCQRIRQELEWALQAGDHGWQESPDGNEHCGQGGVGELRGGGASSDESCELWGLSAAQVMIGGAGKMSKLLFKHLISKGCTKMVVVDRMQQHMTEFPDSTLEYQSLDEMMRCAGEADVVFTSTASDQPLFYKGDAEKIPAAPLGTRFFIDISVPRNVAACVAEVSGVRLYNVDDLKEVVTANQEERRRKAMEAQTIIEEELRSFEAWRELMRRGSGPASWRSAWRRWEATSCTRRTGSSSRTSAGESSTSCSTGPCNEKRWQ</sequence>
<evidence type="ECO:0000313" key="3">
    <source>
        <dbReference type="EMBL" id="EFJ09547.1"/>
    </source>
</evidence>
<dbReference type="InParanoid" id="D8T1H8"/>
<dbReference type="PANTHER" id="PTHR43120">
    <property type="entry name" value="GLUTAMYL-TRNA REDUCTASE 1, CHLOROPLASTIC"/>
    <property type="match status" value="1"/>
</dbReference>
<dbReference type="InterPro" id="IPR036291">
    <property type="entry name" value="NAD(P)-bd_dom_sf"/>
</dbReference>
<evidence type="ECO:0000313" key="4">
    <source>
        <dbReference type="Proteomes" id="UP000001514"/>
    </source>
</evidence>
<dbReference type="SUPFAM" id="SSF51735">
    <property type="entry name" value="NAD(P)-binding Rossmann-fold domains"/>
    <property type="match status" value="1"/>
</dbReference>
<dbReference type="STRING" id="88036.D8T1H8"/>
<reference evidence="3 4" key="1">
    <citation type="journal article" date="2011" name="Science">
        <title>The Selaginella genome identifies genetic changes associated with the evolution of vascular plants.</title>
        <authorList>
            <person name="Banks J.A."/>
            <person name="Nishiyama T."/>
            <person name="Hasebe M."/>
            <person name="Bowman J.L."/>
            <person name="Gribskov M."/>
            <person name="dePamphilis C."/>
            <person name="Albert V.A."/>
            <person name="Aono N."/>
            <person name="Aoyama T."/>
            <person name="Ambrose B.A."/>
            <person name="Ashton N.W."/>
            <person name="Axtell M.J."/>
            <person name="Barker E."/>
            <person name="Barker M.S."/>
            <person name="Bennetzen J.L."/>
            <person name="Bonawitz N.D."/>
            <person name="Chapple C."/>
            <person name="Cheng C."/>
            <person name="Correa L.G."/>
            <person name="Dacre M."/>
            <person name="DeBarry J."/>
            <person name="Dreyer I."/>
            <person name="Elias M."/>
            <person name="Engstrom E.M."/>
            <person name="Estelle M."/>
            <person name="Feng L."/>
            <person name="Finet C."/>
            <person name="Floyd S.K."/>
            <person name="Frommer W.B."/>
            <person name="Fujita T."/>
            <person name="Gramzow L."/>
            <person name="Gutensohn M."/>
            <person name="Harholt J."/>
            <person name="Hattori M."/>
            <person name="Heyl A."/>
            <person name="Hirai T."/>
            <person name="Hiwatashi Y."/>
            <person name="Ishikawa M."/>
            <person name="Iwata M."/>
            <person name="Karol K.G."/>
            <person name="Koehler B."/>
            <person name="Kolukisaoglu U."/>
            <person name="Kubo M."/>
            <person name="Kurata T."/>
            <person name="Lalonde S."/>
            <person name="Li K."/>
            <person name="Li Y."/>
            <person name="Litt A."/>
            <person name="Lyons E."/>
            <person name="Manning G."/>
            <person name="Maruyama T."/>
            <person name="Michael T.P."/>
            <person name="Mikami K."/>
            <person name="Miyazaki S."/>
            <person name="Morinaga S."/>
            <person name="Murata T."/>
            <person name="Mueller-Roeber B."/>
            <person name="Nelson D.R."/>
            <person name="Obara M."/>
            <person name="Oguri Y."/>
            <person name="Olmstead R.G."/>
            <person name="Onodera N."/>
            <person name="Petersen B.L."/>
            <person name="Pils B."/>
            <person name="Prigge M."/>
            <person name="Rensing S.A."/>
            <person name="Riano-Pachon D.M."/>
            <person name="Roberts A.W."/>
            <person name="Sato Y."/>
            <person name="Scheller H.V."/>
            <person name="Schulz B."/>
            <person name="Schulz C."/>
            <person name="Shakirov E.V."/>
            <person name="Shibagaki N."/>
            <person name="Shinohara N."/>
            <person name="Shippen D.E."/>
            <person name="Soerensen I."/>
            <person name="Sotooka R."/>
            <person name="Sugimoto N."/>
            <person name="Sugita M."/>
            <person name="Sumikawa N."/>
            <person name="Tanurdzic M."/>
            <person name="Theissen G."/>
            <person name="Ulvskov P."/>
            <person name="Wakazuki S."/>
            <person name="Weng J.K."/>
            <person name="Willats W.W."/>
            <person name="Wipf D."/>
            <person name="Wolf P.G."/>
            <person name="Yang L."/>
            <person name="Zimmer A.D."/>
            <person name="Zhu Q."/>
            <person name="Mitros T."/>
            <person name="Hellsten U."/>
            <person name="Loque D."/>
            <person name="Otillar R."/>
            <person name="Salamov A."/>
            <person name="Schmutz J."/>
            <person name="Shapiro H."/>
            <person name="Lindquist E."/>
            <person name="Lucas S."/>
            <person name="Rokhsar D."/>
            <person name="Grigoriev I.V."/>
        </authorList>
    </citation>
    <scope>NUCLEOTIDE SEQUENCE [LARGE SCALE GENOMIC DNA]</scope>
</reference>
<dbReference type="Pfam" id="PF01488">
    <property type="entry name" value="Shikimate_DH"/>
    <property type="match status" value="1"/>
</dbReference>
<dbReference type="AlphaFoldDB" id="D8T1H8"/>
<feature type="compositionally biased region" description="Low complexity" evidence="1">
    <location>
        <begin position="285"/>
        <end position="304"/>
    </location>
</feature>
<dbReference type="EMBL" id="GL377662">
    <property type="protein sequence ID" value="EFJ09547.1"/>
    <property type="molecule type" value="Genomic_DNA"/>
</dbReference>
<dbReference type="Proteomes" id="UP000001514">
    <property type="component" value="Unassembled WGS sequence"/>
</dbReference>
<protein>
    <recommendedName>
        <fullName evidence="2">Quinate/shikimate 5-dehydrogenase/glutamyl-tRNA reductase domain-containing protein</fullName>
    </recommendedName>
</protein>
<keyword evidence="4" id="KW-1185">Reference proteome</keyword>
<accession>D8T1H8</accession>
<name>D8T1H8_SELML</name>
<dbReference type="KEGG" id="smo:SELMODRAFT_428036"/>
<gene>
    <name evidence="3" type="ORF">SELMODRAFT_428036</name>
</gene>
<dbReference type="Gene3D" id="3.40.50.720">
    <property type="entry name" value="NAD(P)-binding Rossmann-like Domain"/>
    <property type="match status" value="1"/>
</dbReference>